<evidence type="ECO:0000256" key="1">
    <source>
        <dbReference type="SAM" id="MobiDB-lite"/>
    </source>
</evidence>
<evidence type="ECO:0000256" key="2">
    <source>
        <dbReference type="SAM" id="SignalP"/>
    </source>
</evidence>
<feature type="chain" id="PRO_5046392926" evidence="2">
    <location>
        <begin position="25"/>
        <end position="271"/>
    </location>
</feature>
<proteinExistence type="predicted"/>
<feature type="signal peptide" evidence="2">
    <location>
        <begin position="1"/>
        <end position="24"/>
    </location>
</feature>
<dbReference type="GO" id="GO:0032259">
    <property type="term" value="P:methylation"/>
    <property type="evidence" value="ECO:0007669"/>
    <property type="project" value="UniProtKB-KW"/>
</dbReference>
<evidence type="ECO:0000313" key="4">
    <source>
        <dbReference type="Proteomes" id="UP001253545"/>
    </source>
</evidence>
<comment type="caution">
    <text evidence="3">The sequence shown here is derived from an EMBL/GenBank/DDBJ whole genome shotgun (WGS) entry which is preliminary data.</text>
</comment>
<dbReference type="GO" id="GO:0008168">
    <property type="term" value="F:methyltransferase activity"/>
    <property type="evidence" value="ECO:0007669"/>
    <property type="project" value="UniProtKB-KW"/>
</dbReference>
<keyword evidence="3" id="KW-0808">Transferase</keyword>
<sequence>MKTKKLISGICLSVAVTLSGIAYADGHKGHSQHSHEHRSEANQKRDEFRQPYRTLEFFGIKADHKVVEVLPGGGWYSEILAPMLRDTGEFVAAHHPADSASSYRKRSRANYESKLEENSDVYGKVVLAEFNPKANVHEATKNADLVLTFRGLHGLQNGGDLAAAFSQFNQMLKKGGSLGIVQHEAPEGYDPIQTAEKGYLPKSHVIAVAKAAGFELVAEAYFHNNPKDTIVVDGIEGGVWTLPPSLRTEVDKEKYAAVGESNRMTLLFKKR</sequence>
<organism evidence="3 4">
    <name type="scientific">Glaciecola petra</name>
    <dbReference type="NCBI Taxonomy" id="3075602"/>
    <lineage>
        <taxon>Bacteria</taxon>
        <taxon>Pseudomonadati</taxon>
        <taxon>Pseudomonadota</taxon>
        <taxon>Gammaproteobacteria</taxon>
        <taxon>Alteromonadales</taxon>
        <taxon>Alteromonadaceae</taxon>
        <taxon>Glaciecola</taxon>
    </lineage>
</organism>
<protein>
    <submittedName>
        <fullName evidence="3">Methyltransferase</fullName>
    </submittedName>
</protein>
<feature type="region of interest" description="Disordered" evidence="1">
    <location>
        <begin position="27"/>
        <end position="46"/>
    </location>
</feature>
<accession>A0ABU2ZMV5</accession>
<keyword evidence="2" id="KW-0732">Signal</keyword>
<dbReference type="RefSeq" id="WP_311366899.1">
    <property type="nucleotide sequence ID" value="NZ_JAVRHX010000001.1"/>
</dbReference>
<keyword evidence="4" id="KW-1185">Reference proteome</keyword>
<dbReference type="InterPro" id="IPR029063">
    <property type="entry name" value="SAM-dependent_MTases_sf"/>
</dbReference>
<name>A0ABU2ZMV5_9ALTE</name>
<reference evidence="3 4" key="1">
    <citation type="submission" date="2023-09" db="EMBL/GenBank/DDBJ databases">
        <authorList>
            <person name="Rey-Velasco X."/>
        </authorList>
    </citation>
    <scope>NUCLEOTIDE SEQUENCE [LARGE SCALE GENOMIC DNA]</scope>
    <source>
        <strain evidence="3 4">P117</strain>
    </source>
</reference>
<evidence type="ECO:0000313" key="3">
    <source>
        <dbReference type="EMBL" id="MDT0593378.1"/>
    </source>
</evidence>
<dbReference type="Gene3D" id="3.40.50.150">
    <property type="entry name" value="Vaccinia Virus protein VP39"/>
    <property type="match status" value="1"/>
</dbReference>
<dbReference type="EMBL" id="JAVRHX010000001">
    <property type="protein sequence ID" value="MDT0593378.1"/>
    <property type="molecule type" value="Genomic_DNA"/>
</dbReference>
<keyword evidence="3" id="KW-0489">Methyltransferase</keyword>
<dbReference type="PIRSF" id="PIRSF031679">
    <property type="entry name" value="Mtase_Alr7345_prd"/>
    <property type="match status" value="1"/>
</dbReference>
<dbReference type="SUPFAM" id="SSF53335">
    <property type="entry name" value="S-adenosyl-L-methionine-dependent methyltransferases"/>
    <property type="match status" value="1"/>
</dbReference>
<gene>
    <name evidence="3" type="ORF">RM552_00805</name>
</gene>
<dbReference type="InterPro" id="IPR016980">
    <property type="entry name" value="S-AdoMet-dep_MeTrfase_Alr7345"/>
</dbReference>
<dbReference type="Proteomes" id="UP001253545">
    <property type="component" value="Unassembled WGS sequence"/>
</dbReference>